<evidence type="ECO:0000313" key="5">
    <source>
        <dbReference type="Proteomes" id="UP000604046"/>
    </source>
</evidence>
<evidence type="ECO:0000313" key="4">
    <source>
        <dbReference type="EMBL" id="CAE7394133.1"/>
    </source>
</evidence>
<dbReference type="NCBIfam" id="TIGR00756">
    <property type="entry name" value="PPR"/>
    <property type="match status" value="1"/>
</dbReference>
<feature type="region of interest" description="Disordered" evidence="3">
    <location>
        <begin position="563"/>
        <end position="583"/>
    </location>
</feature>
<dbReference type="EMBL" id="CAJNDS010002254">
    <property type="protein sequence ID" value="CAE7394133.1"/>
    <property type="molecule type" value="Genomic_DNA"/>
</dbReference>
<dbReference type="InterPro" id="IPR002885">
    <property type="entry name" value="PPR_rpt"/>
</dbReference>
<dbReference type="Pfam" id="PF01535">
    <property type="entry name" value="PPR"/>
    <property type="match status" value="1"/>
</dbReference>
<accession>A0A812QM87</accession>
<dbReference type="AlphaFoldDB" id="A0A812QM87"/>
<gene>
    <name evidence="4" type="ORF">SNAT2548_LOCUS21475</name>
</gene>
<feature type="repeat" description="PPR" evidence="2">
    <location>
        <begin position="475"/>
        <end position="509"/>
    </location>
</feature>
<dbReference type="Gene3D" id="1.25.40.10">
    <property type="entry name" value="Tetratricopeptide repeat domain"/>
    <property type="match status" value="2"/>
</dbReference>
<evidence type="ECO:0000256" key="1">
    <source>
        <dbReference type="ARBA" id="ARBA00022737"/>
    </source>
</evidence>
<evidence type="ECO:0000256" key="3">
    <source>
        <dbReference type="SAM" id="MobiDB-lite"/>
    </source>
</evidence>
<sequence>MSLFSRSGVGLPIKFVACGEGLADLASQANQVCFNLVLQTMGRAFEWQRTLQLLASTLHMPLLPDAIGVNAALGAWRRGLAWGAAARLFLEGIGLQAIRPNQILLSTCAAACQGVWELAGALFDGAAAVGTALDRISRNAQLSVFQDSGRWKRAAELAGRHSPDTAGCNAVASACEHWGLWVQAVALMRRMAVESVRPDTITANSIISCGEKQGIWTLAGRLLQSFSLSPSPVTFAATISSAGKAAKWQVSLGLLQDGLRSSLHSLVGCSAAVSACEKGSQWLAAAWILRRMVELRLPLEQVALHAALSAAAGTGKWQWALNLHQAMYCQRVPSDIIGHNAILSALEHHGRWPYAARLLEGLPQSGARCTSISFNAVISTFEKAAEWRRAIALLPQLVGRQLALQDMGCNAAMTACQKGEQWRRATRLLGYMRGRGVAGTDVTCNALLSACETGACWHQALSLLRGFLARAMRLGDLACNALLGSCTGAGQWRSGLEVFRLMLSRRIRPDMTTYSSVAQLCEDGGRFRSGGADGAEAAAVLPTYLPHQTCVAHASWRSHIARHREHRCPPRPEGPKRGRATKKPTLLTASRCRLTCCRLLEEQHEGSNARSKKPRSRLLQGTCSLVSC</sequence>
<reference evidence="4" key="1">
    <citation type="submission" date="2021-02" db="EMBL/GenBank/DDBJ databases">
        <authorList>
            <person name="Dougan E. K."/>
            <person name="Rhodes N."/>
            <person name="Thang M."/>
            <person name="Chan C."/>
        </authorList>
    </citation>
    <scope>NUCLEOTIDE SEQUENCE</scope>
</reference>
<keyword evidence="5" id="KW-1185">Reference proteome</keyword>
<feature type="compositionally biased region" description="Basic and acidic residues" evidence="3">
    <location>
        <begin position="567"/>
        <end position="576"/>
    </location>
</feature>
<dbReference type="PROSITE" id="PS51375">
    <property type="entry name" value="PPR"/>
    <property type="match status" value="1"/>
</dbReference>
<protein>
    <recommendedName>
        <fullName evidence="6">Pentatricopeptide repeat-containing protein, chloroplastic</fullName>
    </recommendedName>
</protein>
<name>A0A812QM87_9DINO</name>
<dbReference type="OrthoDB" id="185373at2759"/>
<dbReference type="PANTHER" id="PTHR47936:SF1">
    <property type="entry name" value="PENTATRICOPEPTIDE REPEAT-CONTAINING PROTEIN GUN1, CHLOROPLASTIC"/>
    <property type="match status" value="1"/>
</dbReference>
<organism evidence="4 5">
    <name type="scientific">Symbiodinium natans</name>
    <dbReference type="NCBI Taxonomy" id="878477"/>
    <lineage>
        <taxon>Eukaryota</taxon>
        <taxon>Sar</taxon>
        <taxon>Alveolata</taxon>
        <taxon>Dinophyceae</taxon>
        <taxon>Suessiales</taxon>
        <taxon>Symbiodiniaceae</taxon>
        <taxon>Symbiodinium</taxon>
    </lineage>
</organism>
<dbReference type="InterPro" id="IPR011990">
    <property type="entry name" value="TPR-like_helical_dom_sf"/>
</dbReference>
<comment type="caution">
    <text evidence="4">The sequence shown here is derived from an EMBL/GenBank/DDBJ whole genome shotgun (WGS) entry which is preliminary data.</text>
</comment>
<evidence type="ECO:0000256" key="2">
    <source>
        <dbReference type="PROSITE-ProRule" id="PRU00708"/>
    </source>
</evidence>
<dbReference type="PANTHER" id="PTHR47936">
    <property type="entry name" value="PPR_LONG DOMAIN-CONTAINING PROTEIN"/>
    <property type="match status" value="1"/>
</dbReference>
<keyword evidence="1" id="KW-0677">Repeat</keyword>
<dbReference type="Proteomes" id="UP000604046">
    <property type="component" value="Unassembled WGS sequence"/>
</dbReference>
<evidence type="ECO:0008006" key="6">
    <source>
        <dbReference type="Google" id="ProtNLM"/>
    </source>
</evidence>
<proteinExistence type="predicted"/>